<dbReference type="OrthoDB" id="3945418at2759"/>
<dbReference type="InterPro" id="IPR036396">
    <property type="entry name" value="Cyt_P450_sf"/>
</dbReference>
<dbReference type="GO" id="GO:0016705">
    <property type="term" value="F:oxidoreductase activity, acting on paired donors, with incorporation or reduction of molecular oxygen"/>
    <property type="evidence" value="ECO:0007669"/>
    <property type="project" value="InterPro"/>
</dbReference>
<dbReference type="SUPFAM" id="SSF48264">
    <property type="entry name" value="Cytochrome P450"/>
    <property type="match status" value="1"/>
</dbReference>
<evidence type="ECO:0000313" key="1">
    <source>
        <dbReference type="EMBL" id="PGH05473.1"/>
    </source>
</evidence>
<dbReference type="AlphaFoldDB" id="A0A2B7X9M9"/>
<gene>
    <name evidence="1" type="ORF">AJ79_06780</name>
</gene>
<dbReference type="GO" id="GO:0020037">
    <property type="term" value="F:heme binding"/>
    <property type="evidence" value="ECO:0007669"/>
    <property type="project" value="InterPro"/>
</dbReference>
<proteinExistence type="predicted"/>
<dbReference type="EMBL" id="PDNB01000125">
    <property type="protein sequence ID" value="PGH05473.1"/>
    <property type="molecule type" value="Genomic_DNA"/>
</dbReference>
<dbReference type="GO" id="GO:0004497">
    <property type="term" value="F:monooxygenase activity"/>
    <property type="evidence" value="ECO:0007669"/>
    <property type="project" value="InterPro"/>
</dbReference>
<dbReference type="Proteomes" id="UP000223968">
    <property type="component" value="Unassembled WGS sequence"/>
</dbReference>
<sequence>MTDSCRRPTMGTLRYKVRAPKNGVEGRAIAALHKRYGSVARIAPNEADIPDGVSLQPRPYRKWRLLEKSHIPKRRCGRFPTISSALDPVHRAIVAKAVPPLFAQQAIAKGRTAVQKVTDAMVVELQRRKADADGATVGVLNLFRAVAMDAVTVYLLGEAFGSVGQGRLTTTSFIDKFVFSGRFFYLAGRIFDFVDN</sequence>
<protein>
    <submittedName>
        <fullName evidence="1">Uncharacterized protein</fullName>
    </submittedName>
</protein>
<dbReference type="GO" id="GO:0005506">
    <property type="term" value="F:iron ion binding"/>
    <property type="evidence" value="ECO:0007669"/>
    <property type="project" value="InterPro"/>
</dbReference>
<organism evidence="1 2">
    <name type="scientific">Helicocarpus griseus UAMH5409</name>
    <dbReference type="NCBI Taxonomy" id="1447875"/>
    <lineage>
        <taxon>Eukaryota</taxon>
        <taxon>Fungi</taxon>
        <taxon>Dikarya</taxon>
        <taxon>Ascomycota</taxon>
        <taxon>Pezizomycotina</taxon>
        <taxon>Eurotiomycetes</taxon>
        <taxon>Eurotiomycetidae</taxon>
        <taxon>Onygenales</taxon>
        <taxon>Ajellomycetaceae</taxon>
        <taxon>Helicocarpus</taxon>
    </lineage>
</organism>
<accession>A0A2B7X9M9</accession>
<dbReference type="STRING" id="1447875.A0A2B7X9M9"/>
<keyword evidence="2" id="KW-1185">Reference proteome</keyword>
<evidence type="ECO:0000313" key="2">
    <source>
        <dbReference type="Proteomes" id="UP000223968"/>
    </source>
</evidence>
<comment type="caution">
    <text evidence="1">The sequence shown here is derived from an EMBL/GenBank/DDBJ whole genome shotgun (WGS) entry which is preliminary data.</text>
</comment>
<name>A0A2B7X9M9_9EURO</name>
<reference evidence="1 2" key="1">
    <citation type="submission" date="2017-10" db="EMBL/GenBank/DDBJ databases">
        <title>Comparative genomics in systemic dimorphic fungi from Ajellomycetaceae.</title>
        <authorList>
            <person name="Munoz J.F."/>
            <person name="Mcewen J.G."/>
            <person name="Clay O.K."/>
            <person name="Cuomo C.A."/>
        </authorList>
    </citation>
    <scope>NUCLEOTIDE SEQUENCE [LARGE SCALE GENOMIC DNA]</scope>
    <source>
        <strain evidence="1 2">UAMH5409</strain>
    </source>
</reference>
<dbReference type="Gene3D" id="1.10.630.10">
    <property type="entry name" value="Cytochrome P450"/>
    <property type="match status" value="1"/>
</dbReference>